<sequence length="533" mass="55571">MRASASSLLAAAVALQGALAMPTPDSLGLSARSSYSLDARAVSSSLKTCLSNSGASLAYASSGDAYTNEAKAENTNYAYKPAVIAQPSSVKQVAAVVKCVAAEGGKTKISPRGGGHGYAAYALGGADGFVVVDSSKLNTLSLDTNQKTVTVGMGMTLGPLAKAIGDQGYALPHGTCPTVGTAGHSLGGGWGYSSRRWGWLMDHLVSLNYVDASGTVHHSVSQSSTGQDADVWWAMRGGGSNNFGIVTSFTFALETAPAKAVNFVTTYNSNADCAQALLALQDLGLKQANAGGLPAELGGELLIFGENSGQDGACTFSGQYLGTKTDFQKAKKVLNDYLKNKGVTATSAKADEFDSWVDALTNLMGDLDQPKVYESYYAQSVMDDGTPGYTLDSANKIINAVQAAVGVEGTGNSVSFDLNGPVSATNGAMPNGDAAFSPHRNALFFSQIYSYGFPGFDKPDSQKAAYAKIDAIQSAIRAAKPAGAWTSYVNYIDPRLKNFGQEYYSSSLNRLKSIKKSLDPQTIFDFPQGLAHA</sequence>
<dbReference type="Gene3D" id="3.30.465.10">
    <property type="match status" value="1"/>
</dbReference>
<evidence type="ECO:0000256" key="3">
    <source>
        <dbReference type="ARBA" id="ARBA00022630"/>
    </source>
</evidence>
<dbReference type="InterPro" id="IPR016166">
    <property type="entry name" value="FAD-bd_PCMH"/>
</dbReference>
<evidence type="ECO:0000256" key="6">
    <source>
        <dbReference type="SAM" id="SignalP"/>
    </source>
</evidence>
<dbReference type="GO" id="GO:0071949">
    <property type="term" value="F:FAD binding"/>
    <property type="evidence" value="ECO:0007669"/>
    <property type="project" value="InterPro"/>
</dbReference>
<keyword evidence="9" id="KW-1185">Reference proteome</keyword>
<dbReference type="EMBL" id="KZ819636">
    <property type="protein sequence ID" value="PWN90907.1"/>
    <property type="molecule type" value="Genomic_DNA"/>
</dbReference>
<dbReference type="InterPro" id="IPR006094">
    <property type="entry name" value="Oxid_FAD_bind_N"/>
</dbReference>
<evidence type="ECO:0000256" key="4">
    <source>
        <dbReference type="ARBA" id="ARBA00022827"/>
    </source>
</evidence>
<dbReference type="InterPro" id="IPR050416">
    <property type="entry name" value="FAD-linked_Oxidoreductase"/>
</dbReference>
<name>A0A316YNF5_9BASI</name>
<gene>
    <name evidence="8" type="ORF">FA10DRAFT_267336</name>
</gene>
<dbReference type="Proteomes" id="UP000245768">
    <property type="component" value="Unassembled WGS sequence"/>
</dbReference>
<evidence type="ECO:0000256" key="5">
    <source>
        <dbReference type="ARBA" id="ARBA00023002"/>
    </source>
</evidence>
<evidence type="ECO:0000256" key="1">
    <source>
        <dbReference type="ARBA" id="ARBA00001974"/>
    </source>
</evidence>
<dbReference type="PANTHER" id="PTHR42973">
    <property type="entry name" value="BINDING OXIDOREDUCTASE, PUTATIVE (AFU_ORTHOLOGUE AFUA_1G17690)-RELATED"/>
    <property type="match status" value="1"/>
</dbReference>
<keyword evidence="4" id="KW-0274">FAD</keyword>
<dbReference type="RefSeq" id="XP_025378105.1">
    <property type="nucleotide sequence ID" value="XM_025521868.1"/>
</dbReference>
<dbReference type="OrthoDB" id="407275at2759"/>
<feature type="chain" id="PRO_5016292188" evidence="6">
    <location>
        <begin position="21"/>
        <end position="533"/>
    </location>
</feature>
<dbReference type="Pfam" id="PF01565">
    <property type="entry name" value="FAD_binding_4"/>
    <property type="match status" value="1"/>
</dbReference>
<organism evidence="8 9">
    <name type="scientific">Acaromyces ingoldii</name>
    <dbReference type="NCBI Taxonomy" id="215250"/>
    <lineage>
        <taxon>Eukaryota</taxon>
        <taxon>Fungi</taxon>
        <taxon>Dikarya</taxon>
        <taxon>Basidiomycota</taxon>
        <taxon>Ustilaginomycotina</taxon>
        <taxon>Exobasidiomycetes</taxon>
        <taxon>Exobasidiales</taxon>
        <taxon>Cryptobasidiaceae</taxon>
        <taxon>Acaromyces</taxon>
    </lineage>
</organism>
<dbReference type="InterPro" id="IPR036318">
    <property type="entry name" value="FAD-bd_PCMH-like_sf"/>
</dbReference>
<feature type="signal peptide" evidence="6">
    <location>
        <begin position="1"/>
        <end position="20"/>
    </location>
</feature>
<keyword evidence="3" id="KW-0285">Flavoprotein</keyword>
<dbReference type="SUPFAM" id="SSF56176">
    <property type="entry name" value="FAD-binding/transporter-associated domain-like"/>
    <property type="match status" value="1"/>
</dbReference>
<dbReference type="PANTHER" id="PTHR42973:SF39">
    <property type="entry name" value="FAD-BINDING PCMH-TYPE DOMAIN-CONTAINING PROTEIN"/>
    <property type="match status" value="1"/>
</dbReference>
<dbReference type="GeneID" id="37043784"/>
<dbReference type="GO" id="GO:0016491">
    <property type="term" value="F:oxidoreductase activity"/>
    <property type="evidence" value="ECO:0007669"/>
    <property type="project" value="UniProtKB-KW"/>
</dbReference>
<dbReference type="STRING" id="215250.A0A316YNF5"/>
<evidence type="ECO:0000259" key="7">
    <source>
        <dbReference type="PROSITE" id="PS51387"/>
    </source>
</evidence>
<dbReference type="InterPro" id="IPR012951">
    <property type="entry name" value="BBE"/>
</dbReference>
<comment type="cofactor">
    <cofactor evidence="1">
        <name>FAD</name>
        <dbReference type="ChEBI" id="CHEBI:57692"/>
    </cofactor>
</comment>
<dbReference type="Gene3D" id="3.40.462.20">
    <property type="match status" value="1"/>
</dbReference>
<evidence type="ECO:0000256" key="2">
    <source>
        <dbReference type="ARBA" id="ARBA00005466"/>
    </source>
</evidence>
<dbReference type="AlphaFoldDB" id="A0A316YNF5"/>
<dbReference type="PROSITE" id="PS51387">
    <property type="entry name" value="FAD_PCMH"/>
    <property type="match status" value="1"/>
</dbReference>
<evidence type="ECO:0000313" key="8">
    <source>
        <dbReference type="EMBL" id="PWN90907.1"/>
    </source>
</evidence>
<protein>
    <submittedName>
        <fullName evidence="8">FAD-binding domain-containing protein</fullName>
    </submittedName>
</protein>
<comment type="similarity">
    <text evidence="2">Belongs to the oxygen-dependent FAD-linked oxidoreductase family.</text>
</comment>
<feature type="domain" description="FAD-binding PCMH-type" evidence="7">
    <location>
        <begin position="77"/>
        <end position="256"/>
    </location>
</feature>
<proteinExistence type="inferred from homology"/>
<reference evidence="8" key="1">
    <citation type="journal article" date="2018" name="Mol. Biol. Evol.">
        <title>Broad Genomic Sampling Reveals a Smut Pathogenic Ancestry of the Fungal Clade Ustilaginomycotina.</title>
        <authorList>
            <person name="Kijpornyongpan T."/>
            <person name="Mondo S.J."/>
            <person name="Barry K."/>
            <person name="Sandor L."/>
            <person name="Lee J."/>
            <person name="Lipzen A."/>
            <person name="Pangilinan J."/>
            <person name="LaButti K."/>
            <person name="Hainaut M."/>
            <person name="Henrissat B."/>
            <person name="Grigoriev I.V."/>
            <person name="Spatafora J.W."/>
            <person name="Aime M.C."/>
        </authorList>
    </citation>
    <scope>NUCLEOTIDE SEQUENCE [LARGE SCALE GENOMIC DNA]</scope>
    <source>
        <strain evidence="8">MCA 4198</strain>
    </source>
</reference>
<accession>A0A316YNF5</accession>
<keyword evidence="5" id="KW-0560">Oxidoreductase</keyword>
<dbReference type="InParanoid" id="A0A316YNF5"/>
<dbReference type="InterPro" id="IPR016169">
    <property type="entry name" value="FAD-bd_PCMH_sub2"/>
</dbReference>
<evidence type="ECO:0000313" key="9">
    <source>
        <dbReference type="Proteomes" id="UP000245768"/>
    </source>
</evidence>
<keyword evidence="6" id="KW-0732">Signal</keyword>
<dbReference type="Pfam" id="PF08031">
    <property type="entry name" value="BBE"/>
    <property type="match status" value="1"/>
</dbReference>